<feature type="compositionally biased region" description="Low complexity" evidence="1">
    <location>
        <begin position="272"/>
        <end position="284"/>
    </location>
</feature>
<dbReference type="InterPro" id="IPR001715">
    <property type="entry name" value="CH_dom"/>
</dbReference>
<dbReference type="EMBL" id="JBGBPQ010000008">
    <property type="protein sequence ID" value="KAL1520651.1"/>
    <property type="molecule type" value="Genomic_DNA"/>
</dbReference>
<dbReference type="Proteomes" id="UP001515480">
    <property type="component" value="Unassembled WGS sequence"/>
</dbReference>
<feature type="compositionally biased region" description="Low complexity" evidence="1">
    <location>
        <begin position="46"/>
        <end position="60"/>
    </location>
</feature>
<dbReference type="InterPro" id="IPR036872">
    <property type="entry name" value="CH_dom_sf"/>
</dbReference>
<sequence length="475" mass="49067">MPPPSRRSAQLGQLRGENEQLAHGMHEASAESSRLLEALRRREASEAAARAEAGRMRALLQARRASRHESRPMAHARTTKRMRGCSMSASSCAPQTQGCRPAPPPPLPKAQPPSPHPPPTSTPPPLHTHPTPPHTPPPLHATRLAQSSDAPPVAQELLSRLRSKMGEHASLVHLVADAKAGMLPPAEPKCLADASAAAEEAGEAPPHEARGAWGGEGTPRDVEARAASGGGVSAGGASARQTAPRTGGAVASGHRATRPSSGRPAVWQRSHTPPTAAPPCARTPYCHSKGRKPADGAQTRRQVAPQPKAGEAPPPPPPPPPPPLLSPAAGEGRASLRACSPGGVAGGAPPAAGVERRDAALVMQLGSLREWLQESLGLELPPGDLPSLLQDGQILCRLAAALPGFAPPPADAPPIERIHAFSAACRQLGVPSDSLLQPHHLLPGPHKSASALVNALSALAREAYVRGFLPALPPV</sequence>
<feature type="compositionally biased region" description="Pro residues" evidence="1">
    <location>
        <begin position="101"/>
        <end position="139"/>
    </location>
</feature>
<feature type="domain" description="Calponin-homology (CH)" evidence="2">
    <location>
        <begin position="364"/>
        <end position="459"/>
    </location>
</feature>
<evidence type="ECO:0000256" key="1">
    <source>
        <dbReference type="SAM" id="MobiDB-lite"/>
    </source>
</evidence>
<feature type="region of interest" description="Disordered" evidence="1">
    <location>
        <begin position="1"/>
        <end position="152"/>
    </location>
</feature>
<protein>
    <recommendedName>
        <fullName evidence="2">Calponin-homology (CH) domain-containing protein</fullName>
    </recommendedName>
</protein>
<dbReference type="AlphaFoldDB" id="A0AB34JIW9"/>
<dbReference type="SMART" id="SM00033">
    <property type="entry name" value="CH"/>
    <property type="match status" value="1"/>
</dbReference>
<dbReference type="Gene3D" id="1.10.418.10">
    <property type="entry name" value="Calponin-like domain"/>
    <property type="match status" value="1"/>
</dbReference>
<reference evidence="3 4" key="1">
    <citation type="journal article" date="2024" name="Science">
        <title>Giant polyketide synthase enzymes in the biosynthesis of giant marine polyether toxins.</title>
        <authorList>
            <person name="Fallon T.R."/>
            <person name="Shende V.V."/>
            <person name="Wierzbicki I.H."/>
            <person name="Pendleton A.L."/>
            <person name="Watervoot N.F."/>
            <person name="Auber R.P."/>
            <person name="Gonzalez D.J."/>
            <person name="Wisecaver J.H."/>
            <person name="Moore B.S."/>
        </authorList>
    </citation>
    <scope>NUCLEOTIDE SEQUENCE [LARGE SCALE GENOMIC DNA]</scope>
    <source>
        <strain evidence="3 4">12B1</strain>
    </source>
</reference>
<proteinExistence type="predicted"/>
<gene>
    <name evidence="3" type="ORF">AB1Y20_022223</name>
</gene>
<name>A0AB34JIW9_PRYPA</name>
<evidence type="ECO:0000313" key="3">
    <source>
        <dbReference type="EMBL" id="KAL1520651.1"/>
    </source>
</evidence>
<dbReference type="SUPFAM" id="SSF47576">
    <property type="entry name" value="Calponin-homology domain, CH-domain"/>
    <property type="match status" value="1"/>
</dbReference>
<feature type="compositionally biased region" description="Pro residues" evidence="1">
    <location>
        <begin position="312"/>
        <end position="325"/>
    </location>
</feature>
<feature type="compositionally biased region" description="Basic and acidic residues" evidence="1">
    <location>
        <begin position="16"/>
        <end position="29"/>
    </location>
</feature>
<evidence type="ECO:0000259" key="2">
    <source>
        <dbReference type="SMART" id="SM00033"/>
    </source>
</evidence>
<accession>A0AB34JIW9</accession>
<organism evidence="3 4">
    <name type="scientific">Prymnesium parvum</name>
    <name type="common">Toxic golden alga</name>
    <dbReference type="NCBI Taxonomy" id="97485"/>
    <lineage>
        <taxon>Eukaryota</taxon>
        <taxon>Haptista</taxon>
        <taxon>Haptophyta</taxon>
        <taxon>Prymnesiophyceae</taxon>
        <taxon>Prymnesiales</taxon>
        <taxon>Prymnesiaceae</taxon>
        <taxon>Prymnesium</taxon>
    </lineage>
</organism>
<comment type="caution">
    <text evidence="3">The sequence shown here is derived from an EMBL/GenBank/DDBJ whole genome shotgun (WGS) entry which is preliminary data.</text>
</comment>
<evidence type="ECO:0000313" key="4">
    <source>
        <dbReference type="Proteomes" id="UP001515480"/>
    </source>
</evidence>
<keyword evidence="4" id="KW-1185">Reference proteome</keyword>
<feature type="compositionally biased region" description="Polar residues" evidence="1">
    <location>
        <begin position="87"/>
        <end position="98"/>
    </location>
</feature>
<feature type="region of interest" description="Disordered" evidence="1">
    <location>
        <begin position="191"/>
        <end position="352"/>
    </location>
</feature>